<reference evidence="1" key="1">
    <citation type="submission" date="2017-05" db="UniProtKB">
        <authorList>
            <consortium name="EnsemblMetazoa"/>
        </authorList>
    </citation>
    <scope>IDENTIFICATION</scope>
</reference>
<dbReference type="EnsemblMetazoa" id="Aqu2.1.36352_001">
    <property type="protein sequence ID" value="Aqu2.1.36352_001"/>
    <property type="gene ID" value="Aqu2.1.36352"/>
</dbReference>
<organism evidence="1">
    <name type="scientific">Amphimedon queenslandica</name>
    <name type="common">Sponge</name>
    <dbReference type="NCBI Taxonomy" id="400682"/>
    <lineage>
        <taxon>Eukaryota</taxon>
        <taxon>Metazoa</taxon>
        <taxon>Porifera</taxon>
        <taxon>Demospongiae</taxon>
        <taxon>Heteroscleromorpha</taxon>
        <taxon>Haplosclerida</taxon>
        <taxon>Niphatidae</taxon>
        <taxon>Amphimedon</taxon>
    </lineage>
</organism>
<evidence type="ECO:0000313" key="1">
    <source>
        <dbReference type="EnsemblMetazoa" id="Aqu2.1.36352_001"/>
    </source>
</evidence>
<dbReference type="InParanoid" id="A0A1X7VA08"/>
<proteinExistence type="predicted"/>
<name>A0A1X7VA08_AMPQE</name>
<dbReference type="AlphaFoldDB" id="A0A1X7VA08"/>
<protein>
    <submittedName>
        <fullName evidence="1">Uncharacterized protein</fullName>
    </submittedName>
</protein>
<sequence>MLKTFLIHQKVIGKHLIVNIYCGNTKNWVKVIGVCPCVVNCIRKLYPSSTGRYMGFRSE</sequence>
<accession>A0A1X7VA08</accession>